<gene>
    <name evidence="1" type="ORF">HJG60_012058</name>
</gene>
<accession>A0A833ZQ37</accession>
<dbReference type="AlphaFoldDB" id="A0A833ZQ37"/>
<organism evidence="1 2">
    <name type="scientific">Phyllostomus discolor</name>
    <name type="common">pale spear-nosed bat</name>
    <dbReference type="NCBI Taxonomy" id="89673"/>
    <lineage>
        <taxon>Eukaryota</taxon>
        <taxon>Metazoa</taxon>
        <taxon>Chordata</taxon>
        <taxon>Craniata</taxon>
        <taxon>Vertebrata</taxon>
        <taxon>Euteleostomi</taxon>
        <taxon>Mammalia</taxon>
        <taxon>Eutheria</taxon>
        <taxon>Laurasiatheria</taxon>
        <taxon>Chiroptera</taxon>
        <taxon>Yangochiroptera</taxon>
        <taxon>Phyllostomidae</taxon>
        <taxon>Phyllostominae</taxon>
        <taxon>Phyllostomus</taxon>
    </lineage>
</organism>
<reference evidence="1 2" key="1">
    <citation type="journal article" date="2020" name="Nature">
        <title>Six reference-quality genomes reveal evolution of bat adaptations.</title>
        <authorList>
            <person name="Jebb D."/>
            <person name="Huang Z."/>
            <person name="Pippel M."/>
            <person name="Hughes G.M."/>
            <person name="Lavrichenko K."/>
            <person name="Devanna P."/>
            <person name="Winkler S."/>
            <person name="Jermiin L.S."/>
            <person name="Skirmuntt E.C."/>
            <person name="Katzourakis A."/>
            <person name="Burkitt-Gray L."/>
            <person name="Ray D.A."/>
            <person name="Sullivan K.A.M."/>
            <person name="Roscito J.G."/>
            <person name="Kirilenko B.M."/>
            <person name="Davalos L.M."/>
            <person name="Corthals A.P."/>
            <person name="Power M.L."/>
            <person name="Jones G."/>
            <person name="Ransome R.D."/>
            <person name="Dechmann D.K.N."/>
            <person name="Locatelli A.G."/>
            <person name="Puechmaille S.J."/>
            <person name="Fedrigo O."/>
            <person name="Jarvis E.D."/>
            <person name="Hiller M."/>
            <person name="Vernes S.C."/>
            <person name="Myers E.W."/>
            <person name="Teeling E.C."/>
        </authorList>
    </citation>
    <scope>NUCLEOTIDE SEQUENCE [LARGE SCALE GENOMIC DNA]</scope>
    <source>
        <strain evidence="1">Bat1K_MPI-CBG_1</strain>
    </source>
</reference>
<evidence type="ECO:0000313" key="1">
    <source>
        <dbReference type="EMBL" id="KAF6095086.1"/>
    </source>
</evidence>
<name>A0A833ZQ37_9CHIR</name>
<evidence type="ECO:0000313" key="2">
    <source>
        <dbReference type="Proteomes" id="UP000664940"/>
    </source>
</evidence>
<dbReference type="Proteomes" id="UP000664940">
    <property type="component" value="Unassembled WGS sequence"/>
</dbReference>
<protein>
    <submittedName>
        <fullName evidence="1">Uncharacterized protein</fullName>
    </submittedName>
</protein>
<dbReference type="EMBL" id="JABVXQ010000008">
    <property type="protein sequence ID" value="KAF6095086.1"/>
    <property type="molecule type" value="Genomic_DNA"/>
</dbReference>
<proteinExistence type="predicted"/>
<comment type="caution">
    <text evidence="1">The sequence shown here is derived from an EMBL/GenBank/DDBJ whole genome shotgun (WGS) entry which is preliminary data.</text>
</comment>
<sequence length="190" mass="20130">MEERSWQRLVVVAGHLAAVQRPPRSAVCAVRPRPEAEDWTCPLSSAQPGRALLSGHTCPARTTVPRGKTGVWRGCAHVTGRFSPPCCMDTLELGPESQSHLPRNYTTCEPTPPEGCPAPTPMSPLEGTVFHLSCGSLLTPSLCHAGPGQCSFLCAPHCPQLPPSLSPPPPPHLHPAVCPPCSSQRACVST</sequence>